<keyword evidence="1 2" id="KW-0238">DNA-binding</keyword>
<evidence type="ECO:0000256" key="1">
    <source>
        <dbReference type="ARBA" id="ARBA00023125"/>
    </source>
</evidence>
<feature type="domain" description="HTH tetR-type" evidence="3">
    <location>
        <begin position="24"/>
        <end position="84"/>
    </location>
</feature>
<feature type="DNA-binding region" description="H-T-H motif" evidence="2">
    <location>
        <begin position="47"/>
        <end position="66"/>
    </location>
</feature>
<dbReference type="AlphaFoldDB" id="A0A2N7AVB5"/>
<dbReference type="OrthoDB" id="113732at2"/>
<dbReference type="InterPro" id="IPR001647">
    <property type="entry name" value="HTH_TetR"/>
</dbReference>
<dbReference type="PANTHER" id="PTHR43479">
    <property type="entry name" value="ACREF/ENVCD OPERON REPRESSOR-RELATED"/>
    <property type="match status" value="1"/>
</dbReference>
<reference evidence="4 5" key="1">
    <citation type="submission" date="2017-05" db="EMBL/GenBank/DDBJ databases">
        <title>Lactobacillus nurukis nov., sp. nov., isolated from nuruk.</title>
        <authorList>
            <person name="Kim S.-J."/>
        </authorList>
    </citation>
    <scope>NUCLEOTIDE SEQUENCE [LARGE SCALE GENOMIC DNA]</scope>
    <source>
        <strain evidence="4 5">SYF10-1a</strain>
    </source>
</reference>
<dbReference type="Gene3D" id="1.10.357.10">
    <property type="entry name" value="Tetracycline Repressor, domain 2"/>
    <property type="match status" value="1"/>
</dbReference>
<dbReference type="PRINTS" id="PR00455">
    <property type="entry name" value="HTHTETR"/>
</dbReference>
<dbReference type="GO" id="GO:0003677">
    <property type="term" value="F:DNA binding"/>
    <property type="evidence" value="ECO:0007669"/>
    <property type="project" value="UniProtKB-UniRule"/>
</dbReference>
<dbReference type="InterPro" id="IPR050624">
    <property type="entry name" value="HTH-type_Tx_Regulator"/>
</dbReference>
<evidence type="ECO:0000313" key="5">
    <source>
        <dbReference type="Proteomes" id="UP000235649"/>
    </source>
</evidence>
<dbReference type="PROSITE" id="PS50977">
    <property type="entry name" value="HTH_TETR_2"/>
    <property type="match status" value="1"/>
</dbReference>
<sequence length="215" mass="24762">MKNEISLQKIFEVIIMVDNLKRKKDKKESILEAATKVFVKEGYKKASIAKIAKEARSSQVTLYKYFSNKVSLARAVVIKLIIDGYNESEAYLNATNKTFVEKMQDMMNFGISMSNEISDDFVVFMYDEFSGKNGDNSVMKVYNDNKHSFWKKLLDQGRDEGAVDPNITDEGAMIYLDMFVVHAMNSEFNKLHSPVEIKNHEDDLMHLFFYGIMGR</sequence>
<organism evidence="4 5">
    <name type="scientific">Companilactobacillus nuruki</name>
    <dbReference type="NCBI Taxonomy" id="1993540"/>
    <lineage>
        <taxon>Bacteria</taxon>
        <taxon>Bacillati</taxon>
        <taxon>Bacillota</taxon>
        <taxon>Bacilli</taxon>
        <taxon>Lactobacillales</taxon>
        <taxon>Lactobacillaceae</taxon>
        <taxon>Companilactobacillus</taxon>
    </lineage>
</organism>
<dbReference type="EMBL" id="NIPR01000009">
    <property type="protein sequence ID" value="PMD72107.1"/>
    <property type="molecule type" value="Genomic_DNA"/>
</dbReference>
<accession>A0A2N7AVB5</accession>
<dbReference type="SUPFAM" id="SSF46689">
    <property type="entry name" value="Homeodomain-like"/>
    <property type="match status" value="1"/>
</dbReference>
<gene>
    <name evidence="4" type="ORF">CBP76_04625</name>
</gene>
<evidence type="ECO:0000259" key="3">
    <source>
        <dbReference type="PROSITE" id="PS50977"/>
    </source>
</evidence>
<evidence type="ECO:0000256" key="2">
    <source>
        <dbReference type="PROSITE-ProRule" id="PRU00335"/>
    </source>
</evidence>
<evidence type="ECO:0000313" key="4">
    <source>
        <dbReference type="EMBL" id="PMD72107.1"/>
    </source>
</evidence>
<keyword evidence="5" id="KW-1185">Reference proteome</keyword>
<comment type="caution">
    <text evidence="4">The sequence shown here is derived from an EMBL/GenBank/DDBJ whole genome shotgun (WGS) entry which is preliminary data.</text>
</comment>
<dbReference type="Proteomes" id="UP000235649">
    <property type="component" value="Unassembled WGS sequence"/>
</dbReference>
<dbReference type="PANTHER" id="PTHR43479:SF11">
    <property type="entry name" value="ACREF_ENVCD OPERON REPRESSOR-RELATED"/>
    <property type="match status" value="1"/>
</dbReference>
<protein>
    <recommendedName>
        <fullName evidence="3">HTH tetR-type domain-containing protein</fullName>
    </recommendedName>
</protein>
<proteinExistence type="predicted"/>
<name>A0A2N7AVB5_9LACO</name>
<dbReference type="InterPro" id="IPR009057">
    <property type="entry name" value="Homeodomain-like_sf"/>
</dbReference>
<dbReference type="Pfam" id="PF00440">
    <property type="entry name" value="TetR_N"/>
    <property type="match status" value="1"/>
</dbReference>